<keyword evidence="2" id="KW-1185">Reference proteome</keyword>
<proteinExistence type="predicted"/>
<dbReference type="RefSeq" id="WP_210855573.1">
    <property type="nucleotide sequence ID" value="NZ_JAGQDD010000014.1"/>
</dbReference>
<evidence type="ECO:0000313" key="2">
    <source>
        <dbReference type="Proteomes" id="UP000676246"/>
    </source>
</evidence>
<comment type="caution">
    <text evidence="1">The sequence shown here is derived from an EMBL/GenBank/DDBJ whole genome shotgun (WGS) entry which is preliminary data.</text>
</comment>
<sequence>MHISELIQLIEAAVPPGAAPGTRHTVEGTVDTGAQAHAVSIAMRIDPAGRRRETWLCDGIRVQPALLMRLTCAQRDCPQAQQARRDWQNFHRRRLGLPVSHEPFGGRHAFNRERRADLVSLESGALMLQARLSRFPGYAACPNQAHPPTRRDLPGYDVFEGGEYLMGGGRQVLRDGRVVDMGPALPSLEQVQALLDQSHQCARQAIGRAAAGARS</sequence>
<protein>
    <submittedName>
        <fullName evidence="1">Uncharacterized protein</fullName>
    </submittedName>
</protein>
<gene>
    <name evidence="1" type="ORF">KAK03_17075</name>
</gene>
<dbReference type="EMBL" id="JAGQDD010000014">
    <property type="protein sequence ID" value="MBQ0932195.1"/>
    <property type="molecule type" value="Genomic_DNA"/>
</dbReference>
<reference evidence="1 2" key="1">
    <citation type="submission" date="2021-04" db="EMBL/GenBank/DDBJ databases">
        <title>The genome sequence of Ideonella sp. 3Y2.</title>
        <authorList>
            <person name="Liu Y."/>
        </authorList>
    </citation>
    <scope>NUCLEOTIDE SEQUENCE [LARGE SCALE GENOMIC DNA]</scope>
    <source>
        <strain evidence="1 2">3Y2</strain>
    </source>
</reference>
<accession>A0A940YGQ5</accession>
<organism evidence="1 2">
    <name type="scientific">Ideonella alba</name>
    <dbReference type="NCBI Taxonomy" id="2824118"/>
    <lineage>
        <taxon>Bacteria</taxon>
        <taxon>Pseudomonadati</taxon>
        <taxon>Pseudomonadota</taxon>
        <taxon>Betaproteobacteria</taxon>
        <taxon>Burkholderiales</taxon>
        <taxon>Sphaerotilaceae</taxon>
        <taxon>Ideonella</taxon>
    </lineage>
</organism>
<evidence type="ECO:0000313" key="1">
    <source>
        <dbReference type="EMBL" id="MBQ0932195.1"/>
    </source>
</evidence>
<name>A0A940YGQ5_9BURK</name>
<dbReference type="AlphaFoldDB" id="A0A940YGQ5"/>
<dbReference type="Proteomes" id="UP000676246">
    <property type="component" value="Unassembled WGS sequence"/>
</dbReference>